<sequence>MRRQLVQIIPEWIKKPVRAWRERKIIDEIRQLPVKGSGVEGELPYVELDTGMVFYGTPPTDMQRYYFRYLKDDLPELSEDCMNVVWEIVDRYLVPRSVPGETIYNPVLTKLLRDPLNDFTYSFERRKELAAMFRPQNGEVCIDIGAYHGYGTMRLAQLVGDEGKVIAFEADSDSAAILSKNIEANRFRNIRVINHAVSDHKGKETIYRLGTTANSLNHDVLSNVCDAMPHTEEIDVNTVDNILGGQGIHHCNHVSITINGAEPEALVGMRDLLTRSTNVRISIAGWYPREDAKVADFVIPHLEEMGFKVIRGDLGRVLAWK</sequence>
<name>A0A0F7JYP4_9GAMM</name>
<protein>
    <recommendedName>
        <fullName evidence="1">Methyltransferase FkbM domain-containing protein</fullName>
    </recommendedName>
</protein>
<proteinExistence type="predicted"/>
<dbReference type="PANTHER" id="PTHR34203">
    <property type="entry name" value="METHYLTRANSFERASE, FKBM FAMILY PROTEIN"/>
    <property type="match status" value="1"/>
</dbReference>
<dbReference type="AlphaFoldDB" id="A0A0F7JYP4"/>
<dbReference type="InterPro" id="IPR029063">
    <property type="entry name" value="SAM-dependent_MTases_sf"/>
</dbReference>
<dbReference type="NCBIfam" id="TIGR01444">
    <property type="entry name" value="fkbM_fam"/>
    <property type="match status" value="1"/>
</dbReference>
<feature type="domain" description="Methyltransferase FkbM" evidence="1">
    <location>
        <begin position="143"/>
        <end position="308"/>
    </location>
</feature>
<keyword evidence="3" id="KW-1185">Reference proteome</keyword>
<reference evidence="2 3" key="1">
    <citation type="journal article" date="2015" name="Genome Announc.">
        <title>Complete Genome Sequence of Sedimenticola thiotaurini Strain SIP-G1, a Polyphosphate- and Polyhydroxyalkanoate-Accumulating Sulfur-Oxidizing Gammaproteobacterium Isolated from Salt Marsh Sediments.</title>
        <authorList>
            <person name="Flood B.E."/>
            <person name="Jones D.S."/>
            <person name="Bailey J.V."/>
        </authorList>
    </citation>
    <scope>NUCLEOTIDE SEQUENCE [LARGE SCALE GENOMIC DNA]</scope>
    <source>
        <strain evidence="2 3">SIP-G1</strain>
    </source>
</reference>
<accession>A0A0F7JYP4</accession>
<dbReference type="SUPFAM" id="SSF53335">
    <property type="entry name" value="S-adenosyl-L-methionine-dependent methyltransferases"/>
    <property type="match status" value="1"/>
</dbReference>
<dbReference type="RefSeq" id="WP_046859777.1">
    <property type="nucleotide sequence ID" value="NZ_CP011412.1"/>
</dbReference>
<dbReference type="Pfam" id="PF05050">
    <property type="entry name" value="Methyltransf_21"/>
    <property type="match status" value="1"/>
</dbReference>
<evidence type="ECO:0000313" key="2">
    <source>
        <dbReference type="EMBL" id="AKH20847.1"/>
    </source>
</evidence>
<organism evidence="2 3">
    <name type="scientific">Sedimenticola thiotaurini</name>
    <dbReference type="NCBI Taxonomy" id="1543721"/>
    <lineage>
        <taxon>Bacteria</taxon>
        <taxon>Pseudomonadati</taxon>
        <taxon>Pseudomonadota</taxon>
        <taxon>Gammaproteobacteria</taxon>
        <taxon>Chromatiales</taxon>
        <taxon>Sedimenticolaceae</taxon>
        <taxon>Sedimenticola</taxon>
    </lineage>
</organism>
<dbReference type="PANTHER" id="PTHR34203:SF15">
    <property type="entry name" value="SLL1173 PROTEIN"/>
    <property type="match status" value="1"/>
</dbReference>
<dbReference type="KEGG" id="seds:AAY24_11360"/>
<evidence type="ECO:0000259" key="1">
    <source>
        <dbReference type="Pfam" id="PF05050"/>
    </source>
</evidence>
<dbReference type="Proteomes" id="UP000034410">
    <property type="component" value="Chromosome"/>
</dbReference>
<dbReference type="EMBL" id="CP011412">
    <property type="protein sequence ID" value="AKH20847.1"/>
    <property type="molecule type" value="Genomic_DNA"/>
</dbReference>
<dbReference type="Gene3D" id="3.40.50.150">
    <property type="entry name" value="Vaccinia Virus protein VP39"/>
    <property type="match status" value="1"/>
</dbReference>
<dbReference type="InterPro" id="IPR006342">
    <property type="entry name" value="FkbM_mtfrase"/>
</dbReference>
<dbReference type="OrthoDB" id="9814604at2"/>
<evidence type="ECO:0000313" key="3">
    <source>
        <dbReference type="Proteomes" id="UP000034410"/>
    </source>
</evidence>
<gene>
    <name evidence="2" type="ORF">AAY24_11360</name>
</gene>
<dbReference type="InterPro" id="IPR052514">
    <property type="entry name" value="SAM-dependent_MTase"/>
</dbReference>